<dbReference type="AlphaFoldDB" id="A0AAP5H508"/>
<name>A0AAP5H508_PAEAM</name>
<gene>
    <name evidence="2" type="ORF">J2W91_003849</name>
</gene>
<reference evidence="2" key="1">
    <citation type="submission" date="2023-07" db="EMBL/GenBank/DDBJ databases">
        <title>Sorghum-associated microbial communities from plants grown in Nebraska, USA.</title>
        <authorList>
            <person name="Schachtman D."/>
        </authorList>
    </citation>
    <scope>NUCLEOTIDE SEQUENCE</scope>
    <source>
        <strain evidence="2">BE80</strain>
    </source>
</reference>
<evidence type="ECO:0000256" key="1">
    <source>
        <dbReference type="SAM" id="Phobius"/>
    </source>
</evidence>
<keyword evidence="1" id="KW-1133">Transmembrane helix</keyword>
<sequence>MRKIGKWDKLIIGVLLGLSALFLVALIFFYWVLTSVSFAP</sequence>
<evidence type="ECO:0000313" key="3">
    <source>
        <dbReference type="Proteomes" id="UP001254832"/>
    </source>
</evidence>
<feature type="transmembrane region" description="Helical" evidence="1">
    <location>
        <begin position="12"/>
        <end position="33"/>
    </location>
</feature>
<organism evidence="2 3">
    <name type="scientific">Paenibacillus amylolyticus</name>
    <dbReference type="NCBI Taxonomy" id="1451"/>
    <lineage>
        <taxon>Bacteria</taxon>
        <taxon>Bacillati</taxon>
        <taxon>Bacillota</taxon>
        <taxon>Bacilli</taxon>
        <taxon>Bacillales</taxon>
        <taxon>Paenibacillaceae</taxon>
        <taxon>Paenibacillus</taxon>
    </lineage>
</organism>
<comment type="caution">
    <text evidence="2">The sequence shown here is derived from an EMBL/GenBank/DDBJ whole genome shotgun (WGS) entry which is preliminary data.</text>
</comment>
<evidence type="ECO:0000313" key="2">
    <source>
        <dbReference type="EMBL" id="MDR6725350.1"/>
    </source>
</evidence>
<dbReference type="EMBL" id="JAVDTR010000011">
    <property type="protein sequence ID" value="MDR6725350.1"/>
    <property type="molecule type" value="Genomic_DNA"/>
</dbReference>
<keyword evidence="1" id="KW-0812">Transmembrane</keyword>
<proteinExistence type="predicted"/>
<accession>A0AAP5H508</accession>
<dbReference type="Proteomes" id="UP001254832">
    <property type="component" value="Unassembled WGS sequence"/>
</dbReference>
<dbReference type="RefSeq" id="WP_268795329.1">
    <property type="nucleotide sequence ID" value="NZ_JAVDTR010000011.1"/>
</dbReference>
<keyword evidence="1" id="KW-0472">Membrane</keyword>
<protein>
    <submittedName>
        <fullName evidence="2">Uncharacterized protein</fullName>
    </submittedName>
</protein>